<dbReference type="GO" id="GO:0000976">
    <property type="term" value="F:transcription cis-regulatory region binding"/>
    <property type="evidence" value="ECO:0007669"/>
    <property type="project" value="TreeGrafter"/>
</dbReference>
<dbReference type="Pfam" id="PF00440">
    <property type="entry name" value="TetR_N"/>
    <property type="match status" value="1"/>
</dbReference>
<dbReference type="AlphaFoldDB" id="A0A2X1BQK6"/>
<proteinExistence type="predicted"/>
<keyword evidence="3" id="KW-0804">Transcription</keyword>
<dbReference type="RefSeq" id="WP_003170306.1">
    <property type="nucleotide sequence ID" value="NZ_UAQM01000007.1"/>
</dbReference>
<dbReference type="Pfam" id="PF21597">
    <property type="entry name" value="TetR_C_43"/>
    <property type="match status" value="1"/>
</dbReference>
<dbReference type="Gene3D" id="1.10.357.10">
    <property type="entry name" value="Tetracycline Repressor, domain 2"/>
    <property type="match status" value="1"/>
</dbReference>
<dbReference type="SUPFAM" id="SSF46689">
    <property type="entry name" value="Homeodomain-like"/>
    <property type="match status" value="1"/>
</dbReference>
<accession>A0A2X1BQK6</accession>
<dbReference type="SUPFAM" id="SSF48498">
    <property type="entry name" value="Tetracyclin repressor-like, C-terminal domain"/>
    <property type="match status" value="1"/>
</dbReference>
<dbReference type="PRINTS" id="PR00455">
    <property type="entry name" value="HTHTETR"/>
</dbReference>
<evidence type="ECO:0000256" key="3">
    <source>
        <dbReference type="ARBA" id="ARBA00023163"/>
    </source>
</evidence>
<evidence type="ECO:0000256" key="2">
    <source>
        <dbReference type="ARBA" id="ARBA00023125"/>
    </source>
</evidence>
<dbReference type="Proteomes" id="UP000250358">
    <property type="component" value="Unassembled WGS sequence"/>
</dbReference>
<protein>
    <submittedName>
        <fullName evidence="6">Potential acrAB operon repressor</fullName>
    </submittedName>
</protein>
<evidence type="ECO:0000259" key="5">
    <source>
        <dbReference type="PROSITE" id="PS50977"/>
    </source>
</evidence>
<evidence type="ECO:0000313" key="6">
    <source>
        <dbReference type="EMBL" id="SPU43931.1"/>
    </source>
</evidence>
<dbReference type="EMBL" id="UAQM01000007">
    <property type="protein sequence ID" value="SPU43931.1"/>
    <property type="molecule type" value="Genomic_DNA"/>
</dbReference>
<keyword evidence="1" id="KW-0805">Transcription regulation</keyword>
<feature type="DNA-binding region" description="H-T-H motif" evidence="4">
    <location>
        <begin position="34"/>
        <end position="53"/>
    </location>
</feature>
<evidence type="ECO:0000313" key="7">
    <source>
        <dbReference type="Proteomes" id="UP000250358"/>
    </source>
</evidence>
<name>A0A2X1BQK6_BREDI</name>
<reference evidence="6 7" key="1">
    <citation type="submission" date="2018-06" db="EMBL/GenBank/DDBJ databases">
        <authorList>
            <consortium name="Pathogen Informatics"/>
            <person name="Doyle S."/>
        </authorList>
    </citation>
    <scope>NUCLEOTIDE SEQUENCE [LARGE SCALE GENOMIC DNA]</scope>
    <source>
        <strain evidence="6 7">NCTC11165</strain>
    </source>
</reference>
<dbReference type="PANTHER" id="PTHR30055">
    <property type="entry name" value="HTH-TYPE TRANSCRIPTIONAL REGULATOR RUTR"/>
    <property type="match status" value="1"/>
</dbReference>
<dbReference type="InterPro" id="IPR050109">
    <property type="entry name" value="HTH-type_TetR-like_transc_reg"/>
</dbReference>
<gene>
    <name evidence="6" type="primary">acrR_1</name>
    <name evidence="6" type="ORF">NCTC11165_01325</name>
</gene>
<dbReference type="GO" id="GO:0003700">
    <property type="term" value="F:DNA-binding transcription factor activity"/>
    <property type="evidence" value="ECO:0007669"/>
    <property type="project" value="TreeGrafter"/>
</dbReference>
<organism evidence="6 7">
    <name type="scientific">Brevundimonas diminuta</name>
    <name type="common">Pseudomonas diminuta</name>
    <dbReference type="NCBI Taxonomy" id="293"/>
    <lineage>
        <taxon>Bacteria</taxon>
        <taxon>Pseudomonadati</taxon>
        <taxon>Pseudomonadota</taxon>
        <taxon>Alphaproteobacteria</taxon>
        <taxon>Caulobacterales</taxon>
        <taxon>Caulobacteraceae</taxon>
        <taxon>Brevundimonas</taxon>
    </lineage>
</organism>
<keyword evidence="2 4" id="KW-0238">DNA-binding</keyword>
<dbReference type="PANTHER" id="PTHR30055:SF234">
    <property type="entry name" value="HTH-TYPE TRANSCRIPTIONAL REGULATOR BETI"/>
    <property type="match status" value="1"/>
</dbReference>
<dbReference type="InterPro" id="IPR049445">
    <property type="entry name" value="TetR_SbtR-like_C"/>
</dbReference>
<dbReference type="InterPro" id="IPR001647">
    <property type="entry name" value="HTH_TetR"/>
</dbReference>
<sequence length="186" mass="20266">MSGLRKERRDVARHRGAILDAASHVFAEQGVHVSLDAVVEAAGVGRATLYRHFPDRAALLLALFEREMAAVSRASVDVEPGQALFSMIAQSGRAAREAPALADAWRAVAADHPQLQERQREFVRLFEAPLAAALSEGAVRPDLKISDVLAVIRMVIAASRQEDADEDQTASRVLDLVLKGILRRDQ</sequence>
<dbReference type="InterPro" id="IPR036271">
    <property type="entry name" value="Tet_transcr_reg_TetR-rel_C_sf"/>
</dbReference>
<dbReference type="InterPro" id="IPR009057">
    <property type="entry name" value="Homeodomain-like_sf"/>
</dbReference>
<dbReference type="PROSITE" id="PS50977">
    <property type="entry name" value="HTH_TETR_2"/>
    <property type="match status" value="1"/>
</dbReference>
<feature type="domain" description="HTH tetR-type" evidence="5">
    <location>
        <begin position="12"/>
        <end position="71"/>
    </location>
</feature>
<evidence type="ECO:0000256" key="4">
    <source>
        <dbReference type="PROSITE-ProRule" id="PRU00335"/>
    </source>
</evidence>
<evidence type="ECO:0000256" key="1">
    <source>
        <dbReference type="ARBA" id="ARBA00023015"/>
    </source>
</evidence>